<dbReference type="EnsemblMetazoa" id="XM_017126184.2">
    <property type="protein sequence ID" value="XP_016981673.2"/>
    <property type="gene ID" value="LOC108046487"/>
</dbReference>
<keyword evidence="2" id="KW-0472">Membrane</keyword>
<feature type="region of interest" description="Disordered" evidence="1">
    <location>
        <begin position="154"/>
        <end position="190"/>
    </location>
</feature>
<sequence length="540" mass="61591">MTTTARKSLEHSEGIKARKFEQQSTCKVSHGLARKTSLIDFSQKMKKDQKYKLRDEDKTAWLNANGQTIAVQKIHIDSLGMDMKHFFTPKALFELDTQEFSEVQIESNTYKIITAQSDLTLKKKYRNIHSASELMMNPGIVQPIDKSILKMAKDSPRKFRESGTNRVQKPNSGKKVSKTPRSRSSTKSTLKKDIENLEYDDLTLCEFDAITPGRDSNHSVSEENFSPKVTFYIDPEEGKTLKSTHVGCSKTTNIKAIDDNDRCLEKNFYLEDKDPLRLNQITLEKKGTTPVDRRITEENEKPIRLRDSICFKRVSPRLNQPENKLKCSNQLEIQEIPRQPVSIDRSKKENAPIIGNQIGRPTNVAIVDPSPSVLNRRNCPYQSVPPVPIAFGRKPEFNQVGDVFADDPAPQRARFLPRPKKGLALGINISDYVFPSPAYLASLDLHSLGTSKDENICQLMSKRTEILRDHANRLKELLANRQKEIDGFTFSKKVKRSKQIPLHVFCLFLMVIAGFCLVLYSLYYEQNRPLTLWEGFLLAP</sequence>
<feature type="transmembrane region" description="Helical" evidence="2">
    <location>
        <begin position="502"/>
        <end position="523"/>
    </location>
</feature>
<proteinExistence type="predicted"/>
<protein>
    <submittedName>
        <fullName evidence="3">Uncharacterized protein</fullName>
    </submittedName>
</protein>
<dbReference type="Proteomes" id="UP001652680">
    <property type="component" value="Unassembled WGS sequence"/>
</dbReference>
<feature type="compositionally biased region" description="Basic and acidic residues" evidence="1">
    <location>
        <begin position="154"/>
        <end position="163"/>
    </location>
</feature>
<keyword evidence="4" id="KW-1185">Reference proteome</keyword>
<dbReference type="GeneID" id="108046487"/>
<accession>A0ABM5HKD7</accession>
<keyword evidence="2" id="KW-1133">Transmembrane helix</keyword>
<dbReference type="RefSeq" id="XP_016981673.2">
    <property type="nucleotide sequence ID" value="XM_017126184.2"/>
</dbReference>
<evidence type="ECO:0000256" key="1">
    <source>
        <dbReference type="SAM" id="MobiDB-lite"/>
    </source>
</evidence>
<keyword evidence="2" id="KW-0812">Transmembrane</keyword>
<evidence type="ECO:0000313" key="3">
    <source>
        <dbReference type="EnsemblMetazoa" id="XP_016981673.2"/>
    </source>
</evidence>
<name>A0ABM5HKD7_DRORH</name>
<organism evidence="3 4">
    <name type="scientific">Drosophila rhopaloa</name>
    <name type="common">Fruit fly</name>
    <dbReference type="NCBI Taxonomy" id="1041015"/>
    <lineage>
        <taxon>Eukaryota</taxon>
        <taxon>Metazoa</taxon>
        <taxon>Ecdysozoa</taxon>
        <taxon>Arthropoda</taxon>
        <taxon>Hexapoda</taxon>
        <taxon>Insecta</taxon>
        <taxon>Pterygota</taxon>
        <taxon>Neoptera</taxon>
        <taxon>Endopterygota</taxon>
        <taxon>Diptera</taxon>
        <taxon>Brachycera</taxon>
        <taxon>Muscomorpha</taxon>
        <taxon>Ephydroidea</taxon>
        <taxon>Drosophilidae</taxon>
        <taxon>Drosophila</taxon>
        <taxon>Sophophora</taxon>
    </lineage>
</organism>
<evidence type="ECO:0000313" key="4">
    <source>
        <dbReference type="Proteomes" id="UP001652680"/>
    </source>
</evidence>
<reference evidence="3" key="2">
    <citation type="submission" date="2025-05" db="UniProtKB">
        <authorList>
            <consortium name="EnsemblMetazoa"/>
        </authorList>
    </citation>
    <scope>IDENTIFICATION</scope>
</reference>
<evidence type="ECO:0000256" key="2">
    <source>
        <dbReference type="SAM" id="Phobius"/>
    </source>
</evidence>
<reference evidence="4" key="1">
    <citation type="journal article" date="2021" name="Elife">
        <title>Highly contiguous assemblies of 101 drosophilid genomes.</title>
        <authorList>
            <person name="Kim B.Y."/>
            <person name="Wang J.R."/>
            <person name="Miller D.E."/>
            <person name="Barmina O."/>
            <person name="Delaney E."/>
            <person name="Thompson A."/>
            <person name="Comeault A.A."/>
            <person name="Peede D."/>
            <person name="D'Agostino E.R."/>
            <person name="Pelaez J."/>
            <person name="Aguilar J.M."/>
            <person name="Haji D."/>
            <person name="Matsunaga T."/>
            <person name="Armstrong E.E."/>
            <person name="Zych M."/>
            <person name="Ogawa Y."/>
            <person name="Stamenkovic-Radak M."/>
            <person name="Jelic M."/>
            <person name="Veselinovic M.S."/>
            <person name="Tanaskovic M."/>
            <person name="Eric P."/>
            <person name="Gao J.J."/>
            <person name="Katoh T.K."/>
            <person name="Toda M.J."/>
            <person name="Watabe H."/>
            <person name="Watada M."/>
            <person name="Davis J.S."/>
            <person name="Moyle L.C."/>
            <person name="Manoli G."/>
            <person name="Bertolini E."/>
            <person name="Kostal V."/>
            <person name="Hawley R.S."/>
            <person name="Takahashi A."/>
            <person name="Jones C.D."/>
            <person name="Price D.K."/>
            <person name="Whiteman N."/>
            <person name="Kopp A."/>
            <person name="Matute D.R."/>
            <person name="Petrov D.A."/>
        </authorList>
    </citation>
    <scope>NUCLEOTIDE SEQUENCE [LARGE SCALE GENOMIC DNA]</scope>
</reference>